<gene>
    <name evidence="1" type="ORF">DW839_19850</name>
</gene>
<feature type="non-terminal residue" evidence="1">
    <location>
        <position position="1"/>
    </location>
</feature>
<name>A0A414ASM0_9FIRM</name>
<accession>A0A414ASM0</accession>
<evidence type="ECO:0000313" key="1">
    <source>
        <dbReference type="EMBL" id="RHC54466.1"/>
    </source>
</evidence>
<organism evidence="1 2">
    <name type="scientific">Enterocloster bolteae</name>
    <dbReference type="NCBI Taxonomy" id="208479"/>
    <lineage>
        <taxon>Bacteria</taxon>
        <taxon>Bacillati</taxon>
        <taxon>Bacillota</taxon>
        <taxon>Clostridia</taxon>
        <taxon>Lachnospirales</taxon>
        <taxon>Lachnospiraceae</taxon>
        <taxon>Enterocloster</taxon>
    </lineage>
</organism>
<dbReference type="Gene3D" id="2.10.270.10">
    <property type="entry name" value="Cholin Binding"/>
    <property type="match status" value="1"/>
</dbReference>
<reference evidence="1 2" key="1">
    <citation type="submission" date="2018-08" db="EMBL/GenBank/DDBJ databases">
        <title>A genome reference for cultivated species of the human gut microbiota.</title>
        <authorList>
            <person name="Zou Y."/>
            <person name="Xue W."/>
            <person name="Luo G."/>
        </authorList>
    </citation>
    <scope>NUCLEOTIDE SEQUENCE [LARGE SCALE GENOMIC DNA]</scope>
    <source>
        <strain evidence="1 2">AM35-14</strain>
    </source>
</reference>
<proteinExistence type="predicted"/>
<protein>
    <submittedName>
        <fullName evidence="1">Argininosuccinate synthase</fullName>
    </submittedName>
</protein>
<sequence>AHGGGSGGGRSLGPGNTFNDYRTYTIGTEGRWESIDTDGRQWSFILRSGRIIKDQWINIKYKDARQTCTYHFNAAGIMDYGWYMDAGGHWYYLKEDQGADFGRLVMGWYYDAKDMKWYYLNQFTGGMATGWQKLGDYWYFFSTGSQSGKPMGTLYVNEITPDGYMVDENGRWMRETP</sequence>
<dbReference type="AlphaFoldDB" id="A0A414ASM0"/>
<dbReference type="SUPFAM" id="SSF69360">
    <property type="entry name" value="Cell wall binding repeat"/>
    <property type="match status" value="1"/>
</dbReference>
<comment type="caution">
    <text evidence="1">The sequence shown here is derived from an EMBL/GenBank/DDBJ whole genome shotgun (WGS) entry which is preliminary data.</text>
</comment>
<evidence type="ECO:0000313" key="2">
    <source>
        <dbReference type="Proteomes" id="UP000283975"/>
    </source>
</evidence>
<dbReference type="EMBL" id="QSHZ01000022">
    <property type="protein sequence ID" value="RHC54466.1"/>
    <property type="molecule type" value="Genomic_DNA"/>
</dbReference>
<dbReference type="Proteomes" id="UP000283975">
    <property type="component" value="Unassembled WGS sequence"/>
</dbReference>